<sequence>MYSKCGDLKRAMDVFWKMKEKNIYIWTAVMNGLAMNGAGEKCLEIFEQMRTIPSPPAPNPVTFVSILRGCSVAGLVDKGIKYFDMMKTTYKLEPQAEHYGLMVDIYGRAGRLEDAVAFLNSMPVRPHVGAWGALLHSCRLHGNKHLAELAATKMTELDSKHDGAHILLSNMYAESKDWDEVNRIRDVMRSRGVRKLQPGCSVIEINGETHEFFVSTTRTHRRYAEIEAMAVEMTKRIRSAGYKARTDRILFDIEDEEKEDALNWHSEKLAIAFGLVCLGEGEIIRIVNNLRICLDCHQAAKFISNIFHREIVIRDRNRFHHFKNGFCSCKDYW</sequence>
<reference evidence="5" key="1">
    <citation type="journal article" date="2016" name="Nature">
        <title>The genome of the seagrass Zostera marina reveals angiosperm adaptation to the sea.</title>
        <authorList>
            <person name="Olsen J.L."/>
            <person name="Rouze P."/>
            <person name="Verhelst B."/>
            <person name="Lin Y.-C."/>
            <person name="Bayer T."/>
            <person name="Collen J."/>
            <person name="Dattolo E."/>
            <person name="De Paoli E."/>
            <person name="Dittami S."/>
            <person name="Maumus F."/>
            <person name="Michel G."/>
            <person name="Kersting A."/>
            <person name="Lauritano C."/>
            <person name="Lohaus R."/>
            <person name="Toepel M."/>
            <person name="Tonon T."/>
            <person name="Vanneste K."/>
            <person name="Amirebrahimi M."/>
            <person name="Brakel J."/>
            <person name="Bostroem C."/>
            <person name="Chovatia M."/>
            <person name="Grimwood J."/>
            <person name="Jenkins J.W."/>
            <person name="Jueterbock A."/>
            <person name="Mraz A."/>
            <person name="Stam W.T."/>
            <person name="Tice H."/>
            <person name="Bornberg-Bauer E."/>
            <person name="Green P.J."/>
            <person name="Pearson G.A."/>
            <person name="Procaccini G."/>
            <person name="Duarte C.M."/>
            <person name="Schmutz J."/>
            <person name="Reusch T.B.H."/>
            <person name="Van de Peer Y."/>
        </authorList>
    </citation>
    <scope>NUCLEOTIDE SEQUENCE [LARGE SCALE GENOMIC DNA]</scope>
    <source>
        <strain evidence="5">cv. Finnish</strain>
    </source>
</reference>
<organism evidence="4 5">
    <name type="scientific">Zostera marina</name>
    <name type="common">Eelgrass</name>
    <dbReference type="NCBI Taxonomy" id="29655"/>
    <lineage>
        <taxon>Eukaryota</taxon>
        <taxon>Viridiplantae</taxon>
        <taxon>Streptophyta</taxon>
        <taxon>Embryophyta</taxon>
        <taxon>Tracheophyta</taxon>
        <taxon>Spermatophyta</taxon>
        <taxon>Magnoliopsida</taxon>
        <taxon>Liliopsida</taxon>
        <taxon>Zosteraceae</taxon>
        <taxon>Zostera</taxon>
    </lineage>
</organism>
<evidence type="ECO:0000256" key="2">
    <source>
        <dbReference type="PROSITE-ProRule" id="PRU00708"/>
    </source>
</evidence>
<dbReference type="GO" id="GO:0008270">
    <property type="term" value="F:zinc ion binding"/>
    <property type="evidence" value="ECO:0007669"/>
    <property type="project" value="InterPro"/>
</dbReference>
<dbReference type="PANTHER" id="PTHR47926:SF379">
    <property type="entry name" value="TETRATRICOPEPTIDE-LIKE HELICAL DOMAIN SUPERFAMILY"/>
    <property type="match status" value="1"/>
</dbReference>
<dbReference type="GO" id="GO:0009451">
    <property type="term" value="P:RNA modification"/>
    <property type="evidence" value="ECO:0007669"/>
    <property type="project" value="InterPro"/>
</dbReference>
<dbReference type="EMBL" id="LFYR01000766">
    <property type="protein sequence ID" value="KMZ69462.1"/>
    <property type="molecule type" value="Genomic_DNA"/>
</dbReference>
<dbReference type="STRING" id="29655.A0A0K9PMK3"/>
<feature type="repeat" description="PPR" evidence="2">
    <location>
        <begin position="22"/>
        <end position="56"/>
    </location>
</feature>
<dbReference type="OMA" id="NHGIDPW"/>
<dbReference type="InterPro" id="IPR002885">
    <property type="entry name" value="PPR_rpt"/>
</dbReference>
<dbReference type="InterPro" id="IPR011990">
    <property type="entry name" value="TPR-like_helical_dom_sf"/>
</dbReference>
<dbReference type="AlphaFoldDB" id="A0A0K9PMK3"/>
<dbReference type="OrthoDB" id="411581at2759"/>
<accession>A0A0K9PMK3</accession>
<comment type="caution">
    <text evidence="4">The sequence shown here is derived from an EMBL/GenBank/DDBJ whole genome shotgun (WGS) entry which is preliminary data.</text>
</comment>
<dbReference type="PROSITE" id="PS51375">
    <property type="entry name" value="PPR"/>
    <property type="match status" value="1"/>
</dbReference>
<feature type="domain" description="DYW" evidence="3">
    <location>
        <begin position="241"/>
        <end position="333"/>
    </location>
</feature>
<dbReference type="InterPro" id="IPR032867">
    <property type="entry name" value="DYW_dom"/>
</dbReference>
<evidence type="ECO:0000256" key="1">
    <source>
        <dbReference type="ARBA" id="ARBA00022737"/>
    </source>
</evidence>
<dbReference type="Gene3D" id="1.25.40.10">
    <property type="entry name" value="Tetratricopeptide repeat domain"/>
    <property type="match status" value="1"/>
</dbReference>
<keyword evidence="1" id="KW-0677">Repeat</keyword>
<dbReference type="Pfam" id="PF14432">
    <property type="entry name" value="DYW_deaminase"/>
    <property type="match status" value="1"/>
</dbReference>
<evidence type="ECO:0000313" key="4">
    <source>
        <dbReference type="EMBL" id="KMZ69462.1"/>
    </source>
</evidence>
<dbReference type="NCBIfam" id="TIGR00756">
    <property type="entry name" value="PPR"/>
    <property type="match status" value="3"/>
</dbReference>
<gene>
    <name evidence="4" type="ORF">ZOSMA_213G00030</name>
</gene>
<dbReference type="Pfam" id="PF20431">
    <property type="entry name" value="E_motif"/>
    <property type="match status" value="1"/>
</dbReference>
<dbReference type="PANTHER" id="PTHR47926">
    <property type="entry name" value="PENTATRICOPEPTIDE REPEAT-CONTAINING PROTEIN"/>
    <property type="match status" value="1"/>
</dbReference>
<name>A0A0K9PMK3_ZOSMR</name>
<protein>
    <recommendedName>
        <fullName evidence="3">DYW domain-containing protein</fullName>
    </recommendedName>
</protein>
<dbReference type="InterPro" id="IPR046960">
    <property type="entry name" value="PPR_At4g14850-like_plant"/>
</dbReference>
<dbReference type="Proteomes" id="UP000036987">
    <property type="component" value="Unassembled WGS sequence"/>
</dbReference>
<dbReference type="Pfam" id="PF01535">
    <property type="entry name" value="PPR"/>
    <property type="match status" value="4"/>
</dbReference>
<keyword evidence="5" id="KW-1185">Reference proteome</keyword>
<proteinExistence type="predicted"/>
<evidence type="ECO:0000259" key="3">
    <source>
        <dbReference type="Pfam" id="PF14432"/>
    </source>
</evidence>
<dbReference type="FunFam" id="1.25.40.10:FF:000184">
    <property type="entry name" value="Pentatricopeptide repeat-containing protein, chloroplastic"/>
    <property type="match status" value="1"/>
</dbReference>
<evidence type="ECO:0000313" key="5">
    <source>
        <dbReference type="Proteomes" id="UP000036987"/>
    </source>
</evidence>
<dbReference type="InterPro" id="IPR046848">
    <property type="entry name" value="E_motif"/>
</dbReference>
<dbReference type="GO" id="GO:0003723">
    <property type="term" value="F:RNA binding"/>
    <property type="evidence" value="ECO:0007669"/>
    <property type="project" value="InterPro"/>
</dbReference>